<comment type="caution">
    <text evidence="7">The sequence shown here is derived from an EMBL/GenBank/DDBJ whole genome shotgun (WGS) entry which is preliminary data.</text>
</comment>
<comment type="similarity">
    <text evidence="1">Belongs to the SMC family. SbcC subfamily.</text>
</comment>
<feature type="region of interest" description="Disordered" evidence="5">
    <location>
        <begin position="274"/>
        <end position="304"/>
    </location>
</feature>
<keyword evidence="4" id="KW-0175">Coiled coil</keyword>
<sequence length="1032" mass="110217">MRLHTLTVQAFGPFAGTETVDFDRLGDGGLFLIHGPTGAGKTSVLDAVAFALYGRVPGAREAARSLRSNHAPPGLKPEVSLEATIRGRRLRITRSPAWRRPKKRGTGTTEEKASATVIEFVDGESRGLTNRPDEAGQIISDMLGLTVGQFCQMVLLPQGEFASFLRANAKDRRVSLERLFNTGIFTKVEDWLIDHARDLGRTADTAEAAVGRVADLIAEVGRAPRPDAAAVGAGGSPNGRATDGDMDALVPWAAELALVTAATADDARRVAADSAAERDRARTALQEARDLEERRERHGHALRREAALAERADERQALDAELADAERAATVVPLLRTEEYRRAQLDKAEQTASEHLALAAGLVPGDPARSGVSAVHNAAGEQDPARPGDAHPGEHTIASLHAAERARRDEIARLEQLRGDAERRAALEREVAALDSRVDAAQGELDQCRKRAGELPGQRTAVAAELAQARERTGSREAAADALDLARRRREAARNSVRLRAELAAAEQQRIGAVDAAQAARDALLDVRRLRIEGMAAELAGRLGPDRPCPVCGSREHPEPAVGDAARPTPEDEERAQQAEQAARERRTQAENTVTVLTERRTAAEASAGGLTEEDAAELVADRQRALDELDAAATQIARMTERLEELDTALEEARTRESRLSQEVAELAERRTARAEEAARLAERLAAAVGTDPDLPSRIARLGGEADLLAAAAEALRQRSMALEELRGAEQESLRGLAEAGFASAEQARAADRGPEDRRALRERARAYDDERAAVRAALADPALAQAAAAPAPDLAGLQAALDTAEQAAEHALTWRDRLTERAGRLADLRTELDTGLSGSHPARHRHAVAEGLARLAAGTSQDNQESVRLSAYVLAARLERVVAAANDRLATMSSGRYELRHTVDKVAGDRSQSGGGLGLRVVDAWTGQERDPATLSGGETFIASLALALGLGDVAGAEAGGTDIDTLFVDEGFGSLDEETLEEVLEVLDSLRDGGRAVGVVSHVADLRTRITTRLRVIKSATGSRLEQTG</sequence>
<feature type="domain" description="Rad50/SbcC-type AAA" evidence="6">
    <location>
        <begin position="6"/>
        <end position="181"/>
    </location>
</feature>
<protein>
    <recommendedName>
        <fullName evidence="3">Nuclease SbcCD subunit C</fullName>
    </recommendedName>
</protein>
<organism evidence="7 8">
    <name type="scientific">Nocardiopsis rhodophaea</name>
    <dbReference type="NCBI Taxonomy" id="280238"/>
    <lineage>
        <taxon>Bacteria</taxon>
        <taxon>Bacillati</taxon>
        <taxon>Actinomycetota</taxon>
        <taxon>Actinomycetes</taxon>
        <taxon>Streptosporangiales</taxon>
        <taxon>Nocardiopsidaceae</taxon>
        <taxon>Nocardiopsis</taxon>
    </lineage>
</organism>
<dbReference type="PANTHER" id="PTHR32114:SF2">
    <property type="entry name" value="ABC TRANSPORTER ABCH.3"/>
    <property type="match status" value="1"/>
</dbReference>
<evidence type="ECO:0000256" key="5">
    <source>
        <dbReference type="SAM" id="MobiDB-lite"/>
    </source>
</evidence>
<evidence type="ECO:0000259" key="6">
    <source>
        <dbReference type="Pfam" id="PF13476"/>
    </source>
</evidence>
<dbReference type="EMBL" id="BAAAPC010000003">
    <property type="protein sequence ID" value="GAA1986976.1"/>
    <property type="molecule type" value="Genomic_DNA"/>
</dbReference>
<dbReference type="Pfam" id="PF13476">
    <property type="entry name" value="AAA_23"/>
    <property type="match status" value="1"/>
</dbReference>
<accession>A0ABN2SIC9</accession>
<dbReference type="RefSeq" id="WP_344160496.1">
    <property type="nucleotide sequence ID" value="NZ_BAAAPC010000003.1"/>
</dbReference>
<evidence type="ECO:0000256" key="3">
    <source>
        <dbReference type="ARBA" id="ARBA00013368"/>
    </source>
</evidence>
<gene>
    <name evidence="7" type="ORF">GCM10009799_10660</name>
</gene>
<feature type="compositionally biased region" description="Basic and acidic residues" evidence="5">
    <location>
        <begin position="274"/>
        <end position="296"/>
    </location>
</feature>
<dbReference type="SUPFAM" id="SSF52540">
    <property type="entry name" value="P-loop containing nucleoside triphosphate hydrolases"/>
    <property type="match status" value="1"/>
</dbReference>
<feature type="region of interest" description="Disordered" evidence="5">
    <location>
        <begin position="554"/>
        <end position="591"/>
    </location>
</feature>
<dbReference type="PANTHER" id="PTHR32114">
    <property type="entry name" value="ABC TRANSPORTER ABCH.3"/>
    <property type="match status" value="1"/>
</dbReference>
<comment type="subunit">
    <text evidence="2">Heterodimer of SbcC and SbcD.</text>
</comment>
<evidence type="ECO:0000256" key="2">
    <source>
        <dbReference type="ARBA" id="ARBA00011322"/>
    </source>
</evidence>
<evidence type="ECO:0000313" key="7">
    <source>
        <dbReference type="EMBL" id="GAA1986976.1"/>
    </source>
</evidence>
<dbReference type="InterPro" id="IPR038729">
    <property type="entry name" value="Rad50/SbcC_AAA"/>
</dbReference>
<proteinExistence type="inferred from homology"/>
<dbReference type="InterPro" id="IPR027417">
    <property type="entry name" value="P-loop_NTPase"/>
</dbReference>
<dbReference type="Pfam" id="PF13558">
    <property type="entry name" value="SbcC_Walker_B"/>
    <property type="match status" value="1"/>
</dbReference>
<keyword evidence="8" id="KW-1185">Reference proteome</keyword>
<feature type="coiled-coil region" evidence="4">
    <location>
        <begin position="400"/>
        <end position="451"/>
    </location>
</feature>
<reference evidence="7 8" key="1">
    <citation type="journal article" date="2019" name="Int. J. Syst. Evol. Microbiol.">
        <title>The Global Catalogue of Microorganisms (GCM) 10K type strain sequencing project: providing services to taxonomists for standard genome sequencing and annotation.</title>
        <authorList>
            <consortium name="The Broad Institute Genomics Platform"/>
            <consortium name="The Broad Institute Genome Sequencing Center for Infectious Disease"/>
            <person name="Wu L."/>
            <person name="Ma J."/>
        </authorList>
    </citation>
    <scope>NUCLEOTIDE SEQUENCE [LARGE SCALE GENOMIC DNA]</scope>
    <source>
        <strain evidence="7 8">JCM 15313</strain>
    </source>
</reference>
<evidence type="ECO:0000313" key="8">
    <source>
        <dbReference type="Proteomes" id="UP001501585"/>
    </source>
</evidence>
<dbReference type="Gene3D" id="3.40.50.300">
    <property type="entry name" value="P-loop containing nucleotide triphosphate hydrolases"/>
    <property type="match status" value="2"/>
</dbReference>
<name>A0ABN2SIC9_9ACTN</name>
<dbReference type="Proteomes" id="UP001501585">
    <property type="component" value="Unassembled WGS sequence"/>
</dbReference>
<evidence type="ECO:0000256" key="4">
    <source>
        <dbReference type="SAM" id="Coils"/>
    </source>
</evidence>
<feature type="coiled-coil region" evidence="4">
    <location>
        <begin position="476"/>
        <end position="509"/>
    </location>
</feature>
<evidence type="ECO:0000256" key="1">
    <source>
        <dbReference type="ARBA" id="ARBA00006930"/>
    </source>
</evidence>